<dbReference type="Proteomes" id="UP000005387">
    <property type="component" value="Unassembled WGS sequence"/>
</dbReference>
<dbReference type="PROSITE" id="PS51257">
    <property type="entry name" value="PROKAR_LIPOPROTEIN"/>
    <property type="match status" value="1"/>
</dbReference>
<evidence type="ECO:0008006" key="4">
    <source>
        <dbReference type="Google" id="ProtNLM"/>
    </source>
</evidence>
<keyword evidence="3" id="KW-1185">Reference proteome</keyword>
<keyword evidence="1" id="KW-0732">Signal</keyword>
<protein>
    <recommendedName>
        <fullName evidence="4">Lipoprotein</fullName>
    </recommendedName>
</protein>
<organism evidence="2 3">
    <name type="scientific">Paenibacillus curdlanolyticus YK9</name>
    <dbReference type="NCBI Taxonomy" id="717606"/>
    <lineage>
        <taxon>Bacteria</taxon>
        <taxon>Bacillati</taxon>
        <taxon>Bacillota</taxon>
        <taxon>Bacilli</taxon>
        <taxon>Bacillales</taxon>
        <taxon>Paenibacillaceae</taxon>
        <taxon>Paenibacillus</taxon>
    </lineage>
</organism>
<evidence type="ECO:0000313" key="2">
    <source>
        <dbReference type="EMBL" id="EFM12150.1"/>
    </source>
</evidence>
<dbReference type="EMBL" id="AEDD01000002">
    <property type="protein sequence ID" value="EFM12150.1"/>
    <property type="molecule type" value="Genomic_DNA"/>
</dbReference>
<proteinExistence type="predicted"/>
<name>E0I5A8_9BACL</name>
<feature type="signal peptide" evidence="1">
    <location>
        <begin position="1"/>
        <end position="23"/>
    </location>
</feature>
<feature type="chain" id="PRO_5003136127" description="Lipoprotein" evidence="1">
    <location>
        <begin position="24"/>
        <end position="140"/>
    </location>
</feature>
<sequence>MKKIFVQLLMVLSILSLFGCSSSEGKLKFSEIVKDDLSKISSRNSGSGLFYSTTNKEIIAHFVNTMSATTYSKTGPYEPVTGNSSLGLYNEENERITFITSNGDGVFAIGDGFYKMNEDINDELSSFYKELYSDSNLIKE</sequence>
<dbReference type="AlphaFoldDB" id="E0I5A8"/>
<evidence type="ECO:0000256" key="1">
    <source>
        <dbReference type="SAM" id="SignalP"/>
    </source>
</evidence>
<accession>E0I5A8</accession>
<dbReference type="STRING" id="717606.PaecuDRAFT_0830"/>
<reference evidence="2 3" key="1">
    <citation type="submission" date="2010-07" db="EMBL/GenBank/DDBJ databases">
        <title>The draft genome of Paenibacillus curdlanolyticus YK9.</title>
        <authorList>
            <consortium name="US DOE Joint Genome Institute (JGI-PGF)"/>
            <person name="Lucas S."/>
            <person name="Copeland A."/>
            <person name="Lapidus A."/>
            <person name="Cheng J.-F."/>
            <person name="Bruce D."/>
            <person name="Goodwin L."/>
            <person name="Pitluck S."/>
            <person name="Land M.L."/>
            <person name="Hauser L."/>
            <person name="Chang Y.-J."/>
            <person name="Jeffries C."/>
            <person name="Anderson I.J."/>
            <person name="Johnson E."/>
            <person name="Loganathan U."/>
            <person name="Mulhopadhyay B."/>
            <person name="Kyrpides N."/>
            <person name="Woyke T.J."/>
        </authorList>
    </citation>
    <scope>NUCLEOTIDE SEQUENCE [LARGE SCALE GENOMIC DNA]</scope>
    <source>
        <strain evidence="2 3">YK9</strain>
    </source>
</reference>
<dbReference type="OrthoDB" id="2668527at2"/>
<dbReference type="RefSeq" id="WP_006036845.1">
    <property type="nucleotide sequence ID" value="NZ_AEDD01000002.1"/>
</dbReference>
<gene>
    <name evidence="2" type="ORF">PaecuDRAFT_0830</name>
</gene>
<evidence type="ECO:0000313" key="3">
    <source>
        <dbReference type="Proteomes" id="UP000005387"/>
    </source>
</evidence>